<dbReference type="GO" id="GO:0016747">
    <property type="term" value="F:acyltransferase activity, transferring groups other than amino-acyl groups"/>
    <property type="evidence" value="ECO:0007669"/>
    <property type="project" value="InterPro"/>
</dbReference>
<evidence type="ECO:0000259" key="3">
    <source>
        <dbReference type="Pfam" id="PF01757"/>
    </source>
</evidence>
<dbReference type="Proteomes" id="UP000198373">
    <property type="component" value="Unassembled WGS sequence"/>
</dbReference>
<evidence type="ECO:0000313" key="4">
    <source>
        <dbReference type="EMBL" id="SNT06802.1"/>
    </source>
</evidence>
<feature type="region of interest" description="Disordered" evidence="1">
    <location>
        <begin position="360"/>
        <end position="415"/>
    </location>
</feature>
<feature type="transmembrane region" description="Helical" evidence="2">
    <location>
        <begin position="240"/>
        <end position="259"/>
    </location>
</feature>
<keyword evidence="4" id="KW-0808">Transferase</keyword>
<keyword evidence="5" id="KW-1185">Reference proteome</keyword>
<proteinExistence type="predicted"/>
<feature type="transmembrane region" description="Helical" evidence="2">
    <location>
        <begin position="205"/>
        <end position="228"/>
    </location>
</feature>
<evidence type="ECO:0000256" key="1">
    <source>
        <dbReference type="SAM" id="MobiDB-lite"/>
    </source>
</evidence>
<dbReference type="AlphaFoldDB" id="A0A239JMM7"/>
<dbReference type="InterPro" id="IPR002656">
    <property type="entry name" value="Acyl_transf_3_dom"/>
</dbReference>
<feature type="transmembrane region" description="Helical" evidence="2">
    <location>
        <begin position="156"/>
        <end position="175"/>
    </location>
</feature>
<keyword evidence="2" id="KW-0812">Transmembrane</keyword>
<feature type="compositionally biased region" description="Pro residues" evidence="1">
    <location>
        <begin position="363"/>
        <end position="377"/>
    </location>
</feature>
<evidence type="ECO:0000313" key="5">
    <source>
        <dbReference type="Proteomes" id="UP000198373"/>
    </source>
</evidence>
<dbReference type="Pfam" id="PF01757">
    <property type="entry name" value="Acyl_transf_3"/>
    <property type="match status" value="1"/>
</dbReference>
<feature type="transmembrane region" description="Helical" evidence="2">
    <location>
        <begin position="67"/>
        <end position="90"/>
    </location>
</feature>
<organism evidence="4 5">
    <name type="scientific">Geodermatophilus pulveris</name>
    <dbReference type="NCBI Taxonomy" id="1564159"/>
    <lineage>
        <taxon>Bacteria</taxon>
        <taxon>Bacillati</taxon>
        <taxon>Actinomycetota</taxon>
        <taxon>Actinomycetes</taxon>
        <taxon>Geodermatophilales</taxon>
        <taxon>Geodermatophilaceae</taxon>
        <taxon>Geodermatophilus</taxon>
    </lineage>
</organism>
<sequence length="415" mass="43389">MNRRESTYVKSLVLVALAAVLTASAYPRPWSAMVFPAAGVLFAAGGAAAAARLDAAGSARAYLRRAAPALLLPFWAFGAAVVTVMALGGWESDPMAGSAPLDWRTGWLWLLPLADPPVSTDGLGMVGPLWFVRVFLWLALLTPPLVWLVRRWPLRLMAVPLVCMGLVTVGIANPLGTTADILLGLCAYAGCWLLGAAHHDGRLRAVPAGVALAGGAVLTAAGIGLALWQQELHGTYALEANPAAAMLFSLGGVLVLLRLDPWLGALDRVRGVRPVLSLFHGRTLTAFLWADPLILLTPPALALTPLARFHTATPRGVLLEYAATWVLLLGAVVLLGWLEDLGAGRRPGLLPRRRRRAAAAPALPAPDVPAPVAPQPRPGGFRLHGNVAAAIDGTARRPSPGPQGSVLVPGQRGGG</sequence>
<dbReference type="RefSeq" id="WP_143425155.1">
    <property type="nucleotide sequence ID" value="NZ_FZOO01000017.1"/>
</dbReference>
<protein>
    <submittedName>
        <fullName evidence="4">Acyltransferase family protein</fullName>
    </submittedName>
</protein>
<reference evidence="5" key="1">
    <citation type="submission" date="2017-06" db="EMBL/GenBank/DDBJ databases">
        <authorList>
            <person name="Varghese N."/>
            <person name="Submissions S."/>
        </authorList>
    </citation>
    <scope>NUCLEOTIDE SEQUENCE [LARGE SCALE GENOMIC DNA]</scope>
    <source>
        <strain evidence="5">DSM 46839</strain>
    </source>
</reference>
<evidence type="ECO:0000256" key="2">
    <source>
        <dbReference type="SAM" id="Phobius"/>
    </source>
</evidence>
<dbReference type="OrthoDB" id="5171428at2"/>
<keyword evidence="2" id="KW-0472">Membrane</keyword>
<keyword evidence="2" id="KW-1133">Transmembrane helix</keyword>
<feature type="transmembrane region" description="Helical" evidence="2">
    <location>
        <begin position="35"/>
        <end position="55"/>
    </location>
</feature>
<feature type="transmembrane region" description="Helical" evidence="2">
    <location>
        <begin position="279"/>
        <end position="301"/>
    </location>
</feature>
<name>A0A239JMM7_9ACTN</name>
<gene>
    <name evidence="4" type="ORF">SAMN06893096_1174</name>
</gene>
<feature type="transmembrane region" description="Helical" evidence="2">
    <location>
        <begin position="130"/>
        <end position="149"/>
    </location>
</feature>
<keyword evidence="4" id="KW-0012">Acyltransferase</keyword>
<accession>A0A239JMM7</accession>
<dbReference type="EMBL" id="FZOO01000017">
    <property type="protein sequence ID" value="SNT06802.1"/>
    <property type="molecule type" value="Genomic_DNA"/>
</dbReference>
<feature type="domain" description="Acyltransferase 3" evidence="3">
    <location>
        <begin position="32"/>
        <end position="337"/>
    </location>
</feature>
<feature type="transmembrane region" description="Helical" evidence="2">
    <location>
        <begin position="321"/>
        <end position="338"/>
    </location>
</feature>